<dbReference type="Proteomes" id="UP000824007">
    <property type="component" value="Unassembled WGS sequence"/>
</dbReference>
<proteinExistence type="predicted"/>
<name>A0A9D2C6Y8_9FIRM</name>
<dbReference type="CDD" id="cd04301">
    <property type="entry name" value="NAT_SF"/>
    <property type="match status" value="1"/>
</dbReference>
<dbReference type="PANTHER" id="PTHR43072">
    <property type="entry name" value="N-ACETYLTRANSFERASE"/>
    <property type="match status" value="1"/>
</dbReference>
<sequence>METILLRQACPEDAQAVLDIYAPYIRNTNITFEYEVPSLSEFRKRMEGIMEGYPYLVCEIDGVMAGYAYAHRYKERAAYQWDAELSVYLREDYARRGIGRAFYTALMEILKEQNVRNVYGIVTSPNPPSEALHLAMGFSLFGVSKKTGYKLGRWIDVSGFERPIGDPDSPPEKLLAIDRVPRRRIEEILREAEGMIR</sequence>
<dbReference type="PANTHER" id="PTHR43072:SF8">
    <property type="entry name" value="ACYLTRANSFERASE FABY-RELATED"/>
    <property type="match status" value="1"/>
</dbReference>
<evidence type="ECO:0000313" key="3">
    <source>
        <dbReference type="Proteomes" id="UP000824007"/>
    </source>
</evidence>
<dbReference type="InterPro" id="IPR016181">
    <property type="entry name" value="Acyl_CoA_acyltransferase"/>
</dbReference>
<dbReference type="AlphaFoldDB" id="A0A9D2C6Y8"/>
<organism evidence="2 3">
    <name type="scientific">Candidatus Eisenbergiella pullistercoris</name>
    <dbReference type="NCBI Taxonomy" id="2838555"/>
    <lineage>
        <taxon>Bacteria</taxon>
        <taxon>Bacillati</taxon>
        <taxon>Bacillota</taxon>
        <taxon>Clostridia</taxon>
        <taxon>Lachnospirales</taxon>
        <taxon>Lachnospiraceae</taxon>
        <taxon>Eisenbergiella</taxon>
    </lineage>
</organism>
<dbReference type="Gene3D" id="3.40.630.30">
    <property type="match status" value="1"/>
</dbReference>
<gene>
    <name evidence="2" type="ORF">H9831_04385</name>
</gene>
<comment type="caution">
    <text evidence="2">The sequence shown here is derived from an EMBL/GenBank/DDBJ whole genome shotgun (WGS) entry which is preliminary data.</text>
</comment>
<evidence type="ECO:0000259" key="1">
    <source>
        <dbReference type="PROSITE" id="PS51186"/>
    </source>
</evidence>
<reference evidence="2" key="1">
    <citation type="journal article" date="2021" name="PeerJ">
        <title>Extensive microbial diversity within the chicken gut microbiome revealed by metagenomics and culture.</title>
        <authorList>
            <person name="Gilroy R."/>
            <person name="Ravi A."/>
            <person name="Getino M."/>
            <person name="Pursley I."/>
            <person name="Horton D.L."/>
            <person name="Alikhan N.F."/>
            <person name="Baker D."/>
            <person name="Gharbi K."/>
            <person name="Hall N."/>
            <person name="Watson M."/>
            <person name="Adriaenssens E.M."/>
            <person name="Foster-Nyarko E."/>
            <person name="Jarju S."/>
            <person name="Secka A."/>
            <person name="Antonio M."/>
            <person name="Oren A."/>
            <person name="Chaudhuri R.R."/>
            <person name="La Ragione R."/>
            <person name="Hildebrand F."/>
            <person name="Pallen M.J."/>
        </authorList>
    </citation>
    <scope>NUCLEOTIDE SEQUENCE</scope>
    <source>
        <strain evidence="2">ChiSxjej3B15-24422</strain>
    </source>
</reference>
<accession>A0A9D2C6Y8</accession>
<dbReference type="SUPFAM" id="SSF55729">
    <property type="entry name" value="Acyl-CoA N-acyltransferases (Nat)"/>
    <property type="match status" value="1"/>
</dbReference>
<evidence type="ECO:0000313" key="2">
    <source>
        <dbReference type="EMBL" id="HIY59906.1"/>
    </source>
</evidence>
<dbReference type="EMBL" id="DXDD01000054">
    <property type="protein sequence ID" value="HIY59906.1"/>
    <property type="molecule type" value="Genomic_DNA"/>
</dbReference>
<protein>
    <submittedName>
        <fullName evidence="2">GNAT family N-acetyltransferase</fullName>
    </submittedName>
</protein>
<dbReference type="InterPro" id="IPR000182">
    <property type="entry name" value="GNAT_dom"/>
</dbReference>
<dbReference type="GO" id="GO:0016747">
    <property type="term" value="F:acyltransferase activity, transferring groups other than amino-acyl groups"/>
    <property type="evidence" value="ECO:0007669"/>
    <property type="project" value="InterPro"/>
</dbReference>
<reference evidence="2" key="2">
    <citation type="submission" date="2021-04" db="EMBL/GenBank/DDBJ databases">
        <authorList>
            <person name="Gilroy R."/>
        </authorList>
    </citation>
    <scope>NUCLEOTIDE SEQUENCE</scope>
    <source>
        <strain evidence="2">ChiSxjej3B15-24422</strain>
    </source>
</reference>
<feature type="domain" description="N-acetyltransferase" evidence="1">
    <location>
        <begin position="4"/>
        <end position="156"/>
    </location>
</feature>
<dbReference type="PROSITE" id="PS51186">
    <property type="entry name" value="GNAT"/>
    <property type="match status" value="1"/>
</dbReference>
<dbReference type="Pfam" id="PF13420">
    <property type="entry name" value="Acetyltransf_4"/>
    <property type="match status" value="1"/>
</dbReference>